<dbReference type="InterPro" id="IPR036291">
    <property type="entry name" value="NAD(P)-bd_dom_sf"/>
</dbReference>
<dbReference type="OrthoDB" id="5738121at2"/>
<sequence>MTSISIIGTGKMGSAIAGIAARAGATIQIIRRRAGAGSSLERSDAEYGVVGDRLTGDLVVLAVPYEAYPSILEHYRDQLSGKVVIDISNPIDFTTYDELLVPADSSTAIELAKELPLDTTVVKAFNVNLGDTLSAGTNGTTTTTVLFAGDDPEAKIALTTLIESAGLRAVDVGPLSRARELEAMGFLQIILAASAKTHYESGFTLLS</sequence>
<name>A0A3M8KTD8_9MICO</name>
<reference evidence="3 4" key="1">
    <citation type="submission" date="2018-11" db="EMBL/GenBank/DDBJ databases">
        <title>Cryobacterium sp. nov., isolated from rhizosphere soil of lettuce.</title>
        <authorList>
            <person name="Wang Y."/>
        </authorList>
    </citation>
    <scope>NUCLEOTIDE SEQUENCE [LARGE SCALE GENOMIC DNA]</scope>
    <source>
        <strain evidence="3 4">NEAU-85</strain>
    </source>
</reference>
<evidence type="ECO:0000313" key="3">
    <source>
        <dbReference type="EMBL" id="RNE56523.1"/>
    </source>
</evidence>
<evidence type="ECO:0000256" key="1">
    <source>
        <dbReference type="ARBA" id="ARBA00023002"/>
    </source>
</evidence>
<gene>
    <name evidence="3" type="ORF">EEJ31_13395</name>
</gene>
<feature type="domain" description="Pyrroline-5-carboxylate reductase catalytic N-terminal" evidence="2">
    <location>
        <begin position="4"/>
        <end position="90"/>
    </location>
</feature>
<proteinExistence type="predicted"/>
<dbReference type="EMBL" id="RDSR01000029">
    <property type="protein sequence ID" value="RNE56523.1"/>
    <property type="molecule type" value="Genomic_DNA"/>
</dbReference>
<comment type="caution">
    <text evidence="3">The sequence shown here is derived from an EMBL/GenBank/DDBJ whole genome shotgun (WGS) entry which is preliminary data.</text>
</comment>
<accession>A0A3M8KTD8</accession>
<dbReference type="Pfam" id="PF03807">
    <property type="entry name" value="F420_oxidored"/>
    <property type="match status" value="1"/>
</dbReference>
<dbReference type="InterPro" id="IPR028939">
    <property type="entry name" value="P5C_Rdtase_cat_N"/>
</dbReference>
<dbReference type="PANTHER" id="PTHR14239:SF10">
    <property type="entry name" value="REDUCTASE"/>
    <property type="match status" value="1"/>
</dbReference>
<keyword evidence="1" id="KW-0560">Oxidoreductase</keyword>
<evidence type="ECO:0000313" key="4">
    <source>
        <dbReference type="Proteomes" id="UP000279859"/>
    </source>
</evidence>
<dbReference type="PANTHER" id="PTHR14239">
    <property type="entry name" value="DUDULIN-RELATED"/>
    <property type="match status" value="1"/>
</dbReference>
<keyword evidence="4" id="KW-1185">Reference proteome</keyword>
<dbReference type="AlphaFoldDB" id="A0A3M8KTD8"/>
<dbReference type="SUPFAM" id="SSF51735">
    <property type="entry name" value="NAD(P)-binding Rossmann-fold domains"/>
    <property type="match status" value="1"/>
</dbReference>
<protein>
    <submittedName>
        <fullName evidence="3">Diguanylate cyclase</fullName>
    </submittedName>
</protein>
<dbReference type="Proteomes" id="UP000279859">
    <property type="component" value="Unassembled WGS sequence"/>
</dbReference>
<evidence type="ECO:0000259" key="2">
    <source>
        <dbReference type="Pfam" id="PF03807"/>
    </source>
</evidence>
<dbReference type="Gene3D" id="3.40.50.720">
    <property type="entry name" value="NAD(P)-binding Rossmann-like Domain"/>
    <property type="match status" value="1"/>
</dbReference>
<organism evidence="3 4">
    <name type="scientific">Cryobacterium tepidiphilum</name>
    <dbReference type="NCBI Taxonomy" id="2486026"/>
    <lineage>
        <taxon>Bacteria</taxon>
        <taxon>Bacillati</taxon>
        <taxon>Actinomycetota</taxon>
        <taxon>Actinomycetes</taxon>
        <taxon>Micrococcales</taxon>
        <taxon>Microbacteriaceae</taxon>
        <taxon>Cryobacterium</taxon>
    </lineage>
</organism>
<dbReference type="InterPro" id="IPR051267">
    <property type="entry name" value="STEAP_metalloreductase"/>
</dbReference>
<dbReference type="GO" id="GO:0016491">
    <property type="term" value="F:oxidoreductase activity"/>
    <property type="evidence" value="ECO:0007669"/>
    <property type="project" value="UniProtKB-KW"/>
</dbReference>